<accession>A6WGD7</accession>
<dbReference type="OrthoDB" id="151996at2"/>
<dbReference type="eggNOG" id="COG1028">
    <property type="taxonomic scope" value="Bacteria"/>
</dbReference>
<dbReference type="Pfam" id="PF00106">
    <property type="entry name" value="adh_short"/>
    <property type="match status" value="1"/>
</dbReference>
<evidence type="ECO:0000313" key="4">
    <source>
        <dbReference type="EMBL" id="ABS05876.1"/>
    </source>
</evidence>
<dbReference type="STRING" id="266940.Krad_4417"/>
<dbReference type="PANTHER" id="PTHR44196">
    <property type="entry name" value="DEHYDROGENASE/REDUCTASE SDR FAMILY MEMBER 7B"/>
    <property type="match status" value="1"/>
</dbReference>
<reference evidence="5" key="1">
    <citation type="journal article" date="2008" name="PLoS ONE">
        <title>Survival in nuclear waste, extreme resistance, and potential applications gleaned from the genome sequence of Kineococcus radiotolerans SRS30216.</title>
        <authorList>
            <person name="Bagwell C.E."/>
            <person name="Bhat S."/>
            <person name="Hawkins G.M."/>
            <person name="Smith B.W."/>
            <person name="Biswas T."/>
            <person name="Hoover T.R."/>
            <person name="Saunders E."/>
            <person name="Han C.S."/>
            <person name="Tsodikov O.V."/>
            <person name="Shimkets L.J."/>
        </authorList>
    </citation>
    <scope>NUCLEOTIDE SEQUENCE [LARGE SCALE GENOMIC DNA]</scope>
    <source>
        <strain evidence="5">ATCC BAA-149 / DSM 14245 / SRS30216</strain>
    </source>
</reference>
<protein>
    <submittedName>
        <fullName evidence="4">Short-chain dehydrogenase/reductase SDR</fullName>
    </submittedName>
</protein>
<dbReference type="InterPro" id="IPR036291">
    <property type="entry name" value="NAD(P)-bd_dom_sf"/>
</dbReference>
<dbReference type="SUPFAM" id="SSF51735">
    <property type="entry name" value="NAD(P)-binding Rossmann-fold domains"/>
    <property type="match status" value="1"/>
</dbReference>
<dbReference type="KEGG" id="kra:Krad_4417"/>
<evidence type="ECO:0000256" key="1">
    <source>
        <dbReference type="ARBA" id="ARBA00006484"/>
    </source>
</evidence>
<organism evidence="4 5">
    <name type="scientific">Kineococcus radiotolerans (strain ATCC BAA-149 / DSM 14245 / SRS30216)</name>
    <dbReference type="NCBI Taxonomy" id="266940"/>
    <lineage>
        <taxon>Bacteria</taxon>
        <taxon>Bacillati</taxon>
        <taxon>Actinomycetota</taxon>
        <taxon>Actinomycetes</taxon>
        <taxon>Kineosporiales</taxon>
        <taxon>Kineosporiaceae</taxon>
        <taxon>Kineococcus</taxon>
    </lineage>
</organism>
<feature type="domain" description="Ketoreductase" evidence="3">
    <location>
        <begin position="23"/>
        <end position="206"/>
    </location>
</feature>
<sequence length="350" mass="37384">MTDAATAPAGDLAALTASPSTRGVVVVTGGSGGLGREIVRHLARAGWDVAVLSRGREALAATVADVAATGRRGLGVVCDVSEHEQVEAAADEVEEVLGPIAVWVNDAMTSVFAKFVETDPEDFERATRVTYFGFVNGTRAALRRMRPRGAGHVVQIGSALSYRGIPLQSAYCGSKHAVVGFTESVITELLHEGSPVKVSMVHMPGMNTTQFGWVRTRLPQHPQPVAPIYQPDVCARVVVSVVERPRRSTWVGEPTVGTILGNRLVAPLLDRYLARTGVDGQQTDLDRSVMTGDALWEPVPGDHGSHGIFDDSSWRTSPQVWAQLHRRPLEVAALAGAGIGAAVLALRRRR</sequence>
<dbReference type="NCBIfam" id="NF005495">
    <property type="entry name" value="PRK07109.1"/>
    <property type="match status" value="1"/>
</dbReference>
<gene>
    <name evidence="4" type="ordered locus">Krad_4417</name>
</gene>
<dbReference type="EMBL" id="CP000750">
    <property type="protein sequence ID" value="ABS05876.1"/>
    <property type="molecule type" value="Genomic_DNA"/>
</dbReference>
<dbReference type="Proteomes" id="UP000001116">
    <property type="component" value="Chromosome"/>
</dbReference>
<dbReference type="AlphaFoldDB" id="A6WGD7"/>
<dbReference type="HOGENOM" id="CLU_010194_2_1_11"/>
<dbReference type="PRINTS" id="PR00081">
    <property type="entry name" value="GDHRDH"/>
</dbReference>
<keyword evidence="5" id="KW-1185">Reference proteome</keyword>
<evidence type="ECO:0000259" key="3">
    <source>
        <dbReference type="SMART" id="SM00822"/>
    </source>
</evidence>
<dbReference type="InterPro" id="IPR057326">
    <property type="entry name" value="KR_dom"/>
</dbReference>
<dbReference type="InterPro" id="IPR002347">
    <property type="entry name" value="SDR_fam"/>
</dbReference>
<name>A6WGD7_KINRD</name>
<proteinExistence type="inferred from homology"/>
<evidence type="ECO:0000313" key="5">
    <source>
        <dbReference type="Proteomes" id="UP000001116"/>
    </source>
</evidence>
<dbReference type="SMART" id="SM00822">
    <property type="entry name" value="PKS_KR"/>
    <property type="match status" value="1"/>
</dbReference>
<evidence type="ECO:0000256" key="2">
    <source>
        <dbReference type="ARBA" id="ARBA00023002"/>
    </source>
</evidence>
<dbReference type="RefSeq" id="WP_012085818.1">
    <property type="nucleotide sequence ID" value="NC_009664.2"/>
</dbReference>
<comment type="similarity">
    <text evidence="1">Belongs to the short-chain dehydrogenases/reductases (SDR) family.</text>
</comment>
<dbReference type="GO" id="GO:0016491">
    <property type="term" value="F:oxidoreductase activity"/>
    <property type="evidence" value="ECO:0007669"/>
    <property type="project" value="UniProtKB-KW"/>
</dbReference>
<dbReference type="GO" id="GO:0016020">
    <property type="term" value="C:membrane"/>
    <property type="evidence" value="ECO:0007669"/>
    <property type="project" value="TreeGrafter"/>
</dbReference>
<dbReference type="PANTHER" id="PTHR44196:SF1">
    <property type="entry name" value="DEHYDROGENASE_REDUCTASE SDR FAMILY MEMBER 7B"/>
    <property type="match status" value="1"/>
</dbReference>
<keyword evidence="2" id="KW-0560">Oxidoreductase</keyword>
<dbReference type="Gene3D" id="3.40.50.720">
    <property type="entry name" value="NAD(P)-binding Rossmann-like Domain"/>
    <property type="match status" value="1"/>
</dbReference>